<evidence type="ECO:0008006" key="3">
    <source>
        <dbReference type="Google" id="ProtNLM"/>
    </source>
</evidence>
<dbReference type="Gene3D" id="3.30.565.10">
    <property type="entry name" value="Histidine kinase-like ATPase, C-terminal domain"/>
    <property type="match status" value="1"/>
</dbReference>
<accession>A0ABU4UDK2</accession>
<comment type="caution">
    <text evidence="1">The sequence shown here is derived from an EMBL/GenBank/DDBJ whole genome shotgun (WGS) entry which is preliminary data.</text>
</comment>
<dbReference type="Proteomes" id="UP001284537">
    <property type="component" value="Unassembled WGS sequence"/>
</dbReference>
<gene>
    <name evidence="1" type="ORF">QLH52_06420</name>
</gene>
<dbReference type="InterPro" id="IPR036890">
    <property type="entry name" value="HATPase_C_sf"/>
</dbReference>
<proteinExistence type="predicted"/>
<sequence length="550" mass="61262">MNAPLQLKVNPENLVHSLKWSFTNRTTYLGELMQNARRAGASYVAFDYCADTNTLTVTDDGCGIDSLETLLTVAESGWDVELIAKEHAFGVGFLSALFACRHLGLSSKGGCFSVDTDHILGFQPVEVLPVTDWNGLTEIRLIDIVNGPLENTLADLATGFPIPVHFNGVSLPRPNAIDSIGAAEFVASPVGAIRLINLIDSYRHYRDCLVYLQGLPVYRGHYYRIGDTRYLGNIVHLDSAQFMARLPDRDKLVDEADVIKLIREAIAAAVERQLMALKTALSADDFLTYYPVLRECGLIHLLNDVDRLPKALVSRIQRPPVCDTDLFGDFLEMVDQPITQSAVKSGQVQLVTIDDDLQSDGALRYLLAWKKGWVLVDNQFDAGHWVQPYLRHLSREEVQCEILEESHRAQFQGIWVWVTAVFCRAYRIRIGDDSVEIDEHGAYTGNEQDDIVLIPCQEKWGDVLEQVSRFCENDDDYQGSCHDQDVEQFSHFIVANTADDPADALKRLMPDLRGCKVLHGTQFVVEIDPEGQLASVTLTNHPSGAVEAGS</sequence>
<dbReference type="RefSeq" id="WP_319960970.1">
    <property type="nucleotide sequence ID" value="NZ_JAXARY010000004.1"/>
</dbReference>
<protein>
    <recommendedName>
        <fullName evidence="3">Histidine kinase/DNA gyrase B/HSP90-like ATPase</fullName>
    </recommendedName>
</protein>
<organism evidence="1 2">
    <name type="scientific">Methylomonas defluvii</name>
    <dbReference type="NCBI Taxonomy" id="3045149"/>
    <lineage>
        <taxon>Bacteria</taxon>
        <taxon>Pseudomonadati</taxon>
        <taxon>Pseudomonadota</taxon>
        <taxon>Gammaproteobacteria</taxon>
        <taxon>Methylococcales</taxon>
        <taxon>Methylococcaceae</taxon>
        <taxon>Methylomonas</taxon>
    </lineage>
</organism>
<evidence type="ECO:0000313" key="2">
    <source>
        <dbReference type="Proteomes" id="UP001284537"/>
    </source>
</evidence>
<evidence type="ECO:0000313" key="1">
    <source>
        <dbReference type="EMBL" id="MDX8126910.1"/>
    </source>
</evidence>
<dbReference type="SUPFAM" id="SSF55874">
    <property type="entry name" value="ATPase domain of HSP90 chaperone/DNA topoisomerase II/histidine kinase"/>
    <property type="match status" value="1"/>
</dbReference>
<keyword evidence="2" id="KW-1185">Reference proteome</keyword>
<reference evidence="1 2" key="1">
    <citation type="submission" date="2023-11" db="EMBL/GenBank/DDBJ databases">
        <authorList>
            <person name="Ouyang M.-Y."/>
        </authorList>
    </citation>
    <scope>NUCLEOTIDE SEQUENCE [LARGE SCALE GENOMIC DNA]</scope>
    <source>
        <strain evidence="1 2">OY6</strain>
    </source>
</reference>
<name>A0ABU4UDK2_9GAMM</name>
<dbReference type="EMBL" id="JAXARY010000004">
    <property type="protein sequence ID" value="MDX8126910.1"/>
    <property type="molecule type" value="Genomic_DNA"/>
</dbReference>